<feature type="transmembrane region" description="Helical" evidence="7">
    <location>
        <begin position="495"/>
        <end position="513"/>
    </location>
</feature>
<dbReference type="RefSeq" id="WP_015184028.1">
    <property type="nucleotide sequence ID" value="NC_019738.1"/>
</dbReference>
<sequence length="632" mass="68736">MTQEFLTQTSWLVPFYGLVGAVLSLPWATGVIRRTGPRPAAYFNLLMTVLACVHGWFILGSALSQPPQELVIHWLQVADLDLSLALKISPISAGAMEVVTSLSLLAQLYSLGYMEKDWALARFFALMGFFEGAMSGIVISNSLFLTYALLEMLTLSTYLIVGFWYAQPLVVTAARDAFLTKRVGDVLLLMAVVALATMAGSLNFPDLYRWAETANLSATTATLLGLGLIAGPLGKCAQFPLHLWLDEAMEGPNPASLLRNSLVVSCGAYVLIQLVPVLSLSPVGLSTLIVIGTVTAIGESFVAIAQIDMKRSLSHTTSAWLGLVFIAIGVQRPDVAAALLVAHAVAKALLFMSIGSVILTTSNQNLTELGGLWSRMPATTSAFVVGAAGLIGLLPLGGYWALSKGINSLWSDHLWLVVIFLVVNGVTAFGLTRVFRLIFLGSPQPKTRRAPEVTWPMALPMVILTVVTLIMPLLLQQLCLLPPSKYEYLIQPTQLLLAASSLVGCILGSIVYLPRTWSRSVLTPLKFVQDLLAYDFYMDRLYRLTIVFVVDLSSKITVWIDRYIVDGLVNLVGLATVFGGQSLKYNTSGKTQFYALTILLGVSLMALLMIWPLSQWSLSQWSLEQWSLISGH</sequence>
<feature type="domain" description="NADH:quinone oxidoreductase/Mrp antiporter transmembrane" evidence="8">
    <location>
        <begin position="140"/>
        <end position="424"/>
    </location>
</feature>
<dbReference type="GO" id="GO:0012505">
    <property type="term" value="C:endomembrane system"/>
    <property type="evidence" value="ECO:0007669"/>
    <property type="project" value="UniProtKB-SubCell"/>
</dbReference>
<dbReference type="InterPro" id="IPR010217">
    <property type="entry name" value="NU5C2"/>
</dbReference>
<feature type="transmembrane region" description="Helical" evidence="7">
    <location>
        <begin position="186"/>
        <end position="204"/>
    </location>
</feature>
<feature type="transmembrane region" description="Helical" evidence="7">
    <location>
        <begin position="118"/>
        <end position="139"/>
    </location>
</feature>
<dbReference type="GO" id="GO:0008137">
    <property type="term" value="F:NADH dehydrogenase (ubiquinone) activity"/>
    <property type="evidence" value="ECO:0007669"/>
    <property type="project" value="InterPro"/>
</dbReference>
<comment type="subcellular location">
    <subcellularLocation>
        <location evidence="1">Endomembrane system</location>
        <topology evidence="1">Multi-pass membrane protein</topology>
    </subcellularLocation>
    <subcellularLocation>
        <location evidence="6">Membrane</location>
        <topology evidence="6">Multi-pass membrane protein</topology>
    </subcellularLocation>
</comment>
<dbReference type="GO" id="GO:0016020">
    <property type="term" value="C:membrane"/>
    <property type="evidence" value="ECO:0007669"/>
    <property type="project" value="UniProtKB-SubCell"/>
</dbReference>
<dbReference type="Gene3D" id="1.20.5.2700">
    <property type="match status" value="1"/>
</dbReference>
<dbReference type="AlphaFoldDB" id="K9WK34"/>
<gene>
    <name evidence="10" type="ORF">Mic7113_4191</name>
</gene>
<dbReference type="Pfam" id="PF00662">
    <property type="entry name" value="Proton_antipo_N"/>
    <property type="match status" value="1"/>
</dbReference>
<dbReference type="PRINTS" id="PR01434">
    <property type="entry name" value="NADHDHGNASE5"/>
</dbReference>
<feature type="transmembrane region" description="Helical" evidence="7">
    <location>
        <begin position="593"/>
        <end position="613"/>
    </location>
</feature>
<feature type="transmembrane region" description="Helical" evidence="7">
    <location>
        <begin position="284"/>
        <end position="305"/>
    </location>
</feature>
<dbReference type="PRINTS" id="PR01435">
    <property type="entry name" value="NPOXDRDTASE5"/>
</dbReference>
<dbReference type="Proteomes" id="UP000010471">
    <property type="component" value="Chromosome"/>
</dbReference>
<evidence type="ECO:0000256" key="1">
    <source>
        <dbReference type="ARBA" id="ARBA00004127"/>
    </source>
</evidence>
<keyword evidence="2 6" id="KW-0812">Transmembrane</keyword>
<keyword evidence="3 7" id="KW-1133">Transmembrane helix</keyword>
<dbReference type="GO" id="GO:0015990">
    <property type="term" value="P:electron transport coupled proton transport"/>
    <property type="evidence" value="ECO:0007669"/>
    <property type="project" value="TreeGrafter"/>
</dbReference>
<dbReference type="NCBIfam" id="NF005633">
    <property type="entry name" value="PRK07390.1"/>
    <property type="match status" value="1"/>
</dbReference>
<evidence type="ECO:0000256" key="6">
    <source>
        <dbReference type="RuleBase" id="RU000320"/>
    </source>
</evidence>
<feature type="transmembrane region" description="Helical" evidence="7">
    <location>
        <begin position="336"/>
        <end position="359"/>
    </location>
</feature>
<feature type="transmembrane region" description="Helical" evidence="7">
    <location>
        <begin position="41"/>
        <end position="64"/>
    </location>
</feature>
<feature type="transmembrane region" description="Helical" evidence="7">
    <location>
        <begin position="414"/>
        <end position="432"/>
    </location>
</feature>
<feature type="transmembrane region" description="Helical" evidence="7">
    <location>
        <begin position="84"/>
        <end position="106"/>
    </location>
</feature>
<accession>K9WK34</accession>
<keyword evidence="11" id="KW-1185">Reference proteome</keyword>
<dbReference type="Pfam" id="PF00361">
    <property type="entry name" value="Proton_antipo_M"/>
    <property type="match status" value="1"/>
</dbReference>
<feature type="transmembrane region" description="Helical" evidence="7">
    <location>
        <begin position="145"/>
        <end position="166"/>
    </location>
</feature>
<feature type="transmembrane region" description="Helical" evidence="7">
    <location>
        <begin position="453"/>
        <end position="475"/>
    </location>
</feature>
<dbReference type="InterPro" id="IPR001516">
    <property type="entry name" value="Proton_antipo_N"/>
</dbReference>
<dbReference type="GO" id="GO:0042773">
    <property type="term" value="P:ATP synthesis coupled electron transport"/>
    <property type="evidence" value="ECO:0007669"/>
    <property type="project" value="InterPro"/>
</dbReference>
<dbReference type="PANTHER" id="PTHR42829:SF2">
    <property type="entry name" value="NADH-UBIQUINONE OXIDOREDUCTASE CHAIN 5"/>
    <property type="match status" value="1"/>
</dbReference>
<comment type="function">
    <text evidence="5">NDH-1 shuttles electrons from NAD(P)H, via FMN and iron-sulfur (Fe-S) centers, to quinones in the respiratory chain. The immediate electron acceptor for the enzyme in this species is believed to be plastoquinone. Couples the redox reaction to proton translocation (for every two electrons transferred, four hydrogen ions are translocated across the cytoplasmic membrane), and thus conserves the redox energy in a proton gradient.</text>
</comment>
<evidence type="ECO:0000256" key="5">
    <source>
        <dbReference type="ARBA" id="ARBA00025624"/>
    </source>
</evidence>
<feature type="transmembrane region" description="Helical" evidence="7">
    <location>
        <begin position="12"/>
        <end position="29"/>
    </location>
</feature>
<feature type="transmembrane region" description="Helical" evidence="7">
    <location>
        <begin position="312"/>
        <end position="330"/>
    </location>
</feature>
<dbReference type="InterPro" id="IPR003945">
    <property type="entry name" value="NU5C-like"/>
</dbReference>
<feature type="transmembrane region" description="Helical" evidence="7">
    <location>
        <begin position="224"/>
        <end position="245"/>
    </location>
</feature>
<evidence type="ECO:0000259" key="8">
    <source>
        <dbReference type="Pfam" id="PF00361"/>
    </source>
</evidence>
<feature type="domain" description="NADH-Ubiquinone oxidoreductase (complex I) chain 5 N-terminal" evidence="9">
    <location>
        <begin position="74"/>
        <end position="124"/>
    </location>
</feature>
<evidence type="ECO:0000256" key="4">
    <source>
        <dbReference type="ARBA" id="ARBA00023136"/>
    </source>
</evidence>
<evidence type="ECO:0000256" key="7">
    <source>
        <dbReference type="SAM" id="Phobius"/>
    </source>
</evidence>
<evidence type="ECO:0000313" key="11">
    <source>
        <dbReference type="Proteomes" id="UP000010471"/>
    </source>
</evidence>
<dbReference type="InterPro" id="IPR001750">
    <property type="entry name" value="ND/Mrp_TM"/>
</dbReference>
<feature type="transmembrane region" description="Helical" evidence="7">
    <location>
        <begin position="257"/>
        <end position="278"/>
    </location>
</feature>
<proteinExistence type="predicted"/>
<evidence type="ECO:0000256" key="2">
    <source>
        <dbReference type="ARBA" id="ARBA00022692"/>
    </source>
</evidence>
<dbReference type="OrthoDB" id="9807568at2"/>
<dbReference type="HOGENOM" id="CLU_007100_6_3_3"/>
<evidence type="ECO:0000259" key="9">
    <source>
        <dbReference type="Pfam" id="PF00662"/>
    </source>
</evidence>
<dbReference type="EMBL" id="CP003630">
    <property type="protein sequence ID" value="AFZ19892.1"/>
    <property type="molecule type" value="Genomic_DNA"/>
</dbReference>
<evidence type="ECO:0000256" key="3">
    <source>
        <dbReference type="ARBA" id="ARBA00022989"/>
    </source>
</evidence>
<feature type="transmembrane region" description="Helical" evidence="7">
    <location>
        <begin position="380"/>
        <end position="402"/>
    </location>
</feature>
<name>K9WK34_9CYAN</name>
<dbReference type="eggNOG" id="COG1009">
    <property type="taxonomic scope" value="Bacteria"/>
</dbReference>
<reference evidence="10 11" key="1">
    <citation type="submission" date="2012-06" db="EMBL/GenBank/DDBJ databases">
        <title>Finished chromosome of genome of Microcoleus sp. PCC 7113.</title>
        <authorList>
            <consortium name="US DOE Joint Genome Institute"/>
            <person name="Gugger M."/>
            <person name="Coursin T."/>
            <person name="Rippka R."/>
            <person name="Tandeau De Marsac N."/>
            <person name="Huntemann M."/>
            <person name="Wei C.-L."/>
            <person name="Han J."/>
            <person name="Detter J.C."/>
            <person name="Han C."/>
            <person name="Tapia R."/>
            <person name="Chen A."/>
            <person name="Kyrpides N."/>
            <person name="Mavromatis K."/>
            <person name="Markowitz V."/>
            <person name="Szeto E."/>
            <person name="Ivanova N."/>
            <person name="Pagani I."/>
            <person name="Pati A."/>
            <person name="Goodwin L."/>
            <person name="Nordberg H.P."/>
            <person name="Cantor M.N."/>
            <person name="Hua S.X."/>
            <person name="Woyke T."/>
            <person name="Kerfeld C.A."/>
        </authorList>
    </citation>
    <scope>NUCLEOTIDE SEQUENCE [LARGE SCALE GENOMIC DNA]</scope>
    <source>
        <strain evidence="10 11">PCC 7113</strain>
    </source>
</reference>
<dbReference type="STRING" id="1173027.Mic7113_4191"/>
<evidence type="ECO:0000313" key="10">
    <source>
        <dbReference type="EMBL" id="AFZ19892.1"/>
    </source>
</evidence>
<dbReference type="PATRIC" id="fig|1173027.3.peg.4630"/>
<dbReference type="GO" id="GO:0003954">
    <property type="term" value="F:NADH dehydrogenase activity"/>
    <property type="evidence" value="ECO:0007669"/>
    <property type="project" value="TreeGrafter"/>
</dbReference>
<dbReference type="NCBIfam" id="TIGR01960">
    <property type="entry name" value="ndhF3_CO2"/>
    <property type="match status" value="1"/>
</dbReference>
<organism evidence="10 11">
    <name type="scientific">Allocoleopsis franciscana PCC 7113</name>
    <dbReference type="NCBI Taxonomy" id="1173027"/>
    <lineage>
        <taxon>Bacteria</taxon>
        <taxon>Bacillati</taxon>
        <taxon>Cyanobacteriota</taxon>
        <taxon>Cyanophyceae</taxon>
        <taxon>Coleofasciculales</taxon>
        <taxon>Coleofasciculaceae</taxon>
        <taxon>Allocoleopsis</taxon>
        <taxon>Allocoleopsis franciscana</taxon>
    </lineage>
</organism>
<dbReference type="KEGG" id="mic:Mic7113_4191"/>
<dbReference type="PANTHER" id="PTHR42829">
    <property type="entry name" value="NADH-UBIQUINONE OXIDOREDUCTASE CHAIN 5"/>
    <property type="match status" value="1"/>
</dbReference>
<protein>
    <submittedName>
        <fullName evidence="10">NAD(P)H dehydrogenase, subunit NdhF3 family</fullName>
    </submittedName>
</protein>
<keyword evidence="4 7" id="KW-0472">Membrane</keyword>